<dbReference type="RefSeq" id="WP_252579508.1">
    <property type="nucleotide sequence ID" value="NZ_CP071527.1"/>
</dbReference>
<protein>
    <submittedName>
        <fullName evidence="1">Uncharacterized protein</fullName>
    </submittedName>
</protein>
<name>A0ABY4Y6Z2_9GAMM</name>
<evidence type="ECO:0000313" key="1">
    <source>
        <dbReference type="EMBL" id="USQ13206.1"/>
    </source>
</evidence>
<dbReference type="EMBL" id="CP071527">
    <property type="protein sequence ID" value="USQ13206.1"/>
    <property type="molecule type" value="Genomic_DNA"/>
</dbReference>
<evidence type="ECO:0000313" key="2">
    <source>
        <dbReference type="Proteomes" id="UP001057474"/>
    </source>
</evidence>
<dbReference type="Proteomes" id="UP001057474">
    <property type="component" value="Chromosome"/>
</dbReference>
<accession>A0ABY4Y6Z2</accession>
<organism evidence="1 2">
    <name type="scientific">Legionella lytica</name>
    <dbReference type="NCBI Taxonomy" id="96232"/>
    <lineage>
        <taxon>Bacteria</taxon>
        <taxon>Pseudomonadati</taxon>
        <taxon>Pseudomonadota</taxon>
        <taxon>Gammaproteobacteria</taxon>
        <taxon>Legionellales</taxon>
        <taxon>Legionellaceae</taxon>
        <taxon>Legionella</taxon>
    </lineage>
</organism>
<reference evidence="1" key="1">
    <citation type="submission" date="2021-03" db="EMBL/GenBank/DDBJ databases">
        <title>Legionella lytica PCM 2298.</title>
        <authorList>
            <person name="Koper P."/>
        </authorList>
    </citation>
    <scope>NUCLEOTIDE SEQUENCE</scope>
    <source>
        <strain evidence="1">PCM 2298</strain>
    </source>
</reference>
<keyword evidence="2" id="KW-1185">Reference proteome</keyword>
<gene>
    <name evidence="1" type="ORF">J2N86_10975</name>
</gene>
<proteinExistence type="predicted"/>
<sequence>MCHVELSGHALAAARIQRTTVWNTVQFSLNGIVFVLLSDQFPALIGSAVSTVQQTNHNESLKFKKIKDLTK</sequence>